<organism evidence="1 2">
    <name type="scientific">Clonorchis sinensis</name>
    <name type="common">Chinese liver fluke</name>
    <dbReference type="NCBI Taxonomy" id="79923"/>
    <lineage>
        <taxon>Eukaryota</taxon>
        <taxon>Metazoa</taxon>
        <taxon>Spiralia</taxon>
        <taxon>Lophotrochozoa</taxon>
        <taxon>Platyhelminthes</taxon>
        <taxon>Trematoda</taxon>
        <taxon>Digenea</taxon>
        <taxon>Opisthorchiida</taxon>
        <taxon>Opisthorchiata</taxon>
        <taxon>Opisthorchiidae</taxon>
        <taxon>Clonorchis</taxon>
    </lineage>
</organism>
<dbReference type="OrthoDB" id="10431157at2759"/>
<gene>
    <name evidence="1" type="ORF">CSKR_106293</name>
</gene>
<comment type="caution">
    <text evidence="1">The sequence shown here is derived from an EMBL/GenBank/DDBJ whole genome shotgun (WGS) entry which is preliminary data.</text>
</comment>
<dbReference type="Proteomes" id="UP000286415">
    <property type="component" value="Unassembled WGS sequence"/>
</dbReference>
<evidence type="ECO:0000313" key="1">
    <source>
        <dbReference type="EMBL" id="KAG5441845.1"/>
    </source>
</evidence>
<reference evidence="1 2" key="1">
    <citation type="journal article" date="2018" name="Biotechnol. Adv.">
        <title>Improved genomic resources and new bioinformatic workflow for the carcinogenic parasite Clonorchis sinensis: Biotechnological implications.</title>
        <authorList>
            <person name="Wang D."/>
            <person name="Korhonen P.K."/>
            <person name="Gasser R.B."/>
            <person name="Young N.D."/>
        </authorList>
    </citation>
    <scope>NUCLEOTIDE SEQUENCE [LARGE SCALE GENOMIC DNA]</scope>
    <source>
        <strain evidence="1">Cs-k2</strain>
    </source>
</reference>
<reference evidence="1 2" key="2">
    <citation type="journal article" date="2021" name="Genomics">
        <title>High-quality reference genome for Clonorchis sinensis.</title>
        <authorList>
            <person name="Young N.D."/>
            <person name="Stroehlein A.J."/>
            <person name="Kinkar L."/>
            <person name="Wang T."/>
            <person name="Sohn W.M."/>
            <person name="Chang B.C.H."/>
            <person name="Kaur P."/>
            <person name="Weisz D."/>
            <person name="Dudchenko O."/>
            <person name="Aiden E.L."/>
            <person name="Korhonen P.K."/>
            <person name="Gasser R.B."/>
        </authorList>
    </citation>
    <scope>NUCLEOTIDE SEQUENCE [LARGE SCALE GENOMIC DNA]</scope>
    <source>
        <strain evidence="1">Cs-k2</strain>
    </source>
</reference>
<protein>
    <submittedName>
        <fullName evidence="1">Uncharacterized protein</fullName>
    </submittedName>
</protein>
<feature type="non-terminal residue" evidence="1">
    <location>
        <position position="1"/>
    </location>
</feature>
<keyword evidence="2" id="KW-1185">Reference proteome</keyword>
<proteinExistence type="predicted"/>
<dbReference type="AlphaFoldDB" id="A0A3R7CI77"/>
<feature type="non-terminal residue" evidence="1">
    <location>
        <position position="178"/>
    </location>
</feature>
<dbReference type="EMBL" id="NIRI02000076">
    <property type="protein sequence ID" value="KAG5441845.1"/>
    <property type="molecule type" value="Genomic_DNA"/>
</dbReference>
<name>A0A3R7CI77_CLOSI</name>
<dbReference type="InParanoid" id="A0A3R7CI77"/>
<sequence>FCPPDYIHTYLKSELYHMKRNYGEFVCALRLMLDDLVNNKLVNNATGRQAYRVLYLSYAEAAADIFLRKSVGGEYLALPIVLIGKLNRAITRTTRAYERVTLRGHADSVVVAELVHKGLTVDQIVQFLIDRTVLFYYNLGSTVYCELKNQWERVRSADSPVNMAFAKFGTPCIRKRDS</sequence>
<evidence type="ECO:0000313" key="2">
    <source>
        <dbReference type="Proteomes" id="UP000286415"/>
    </source>
</evidence>
<accession>A0A3R7CI77</accession>